<dbReference type="EMBL" id="JARBDR010000640">
    <property type="protein sequence ID" value="KAJ8309828.1"/>
    <property type="molecule type" value="Genomic_DNA"/>
</dbReference>
<dbReference type="Proteomes" id="UP001217089">
    <property type="component" value="Unassembled WGS sequence"/>
</dbReference>
<evidence type="ECO:0000256" key="1">
    <source>
        <dbReference type="SAM" id="Phobius"/>
    </source>
</evidence>
<protein>
    <submittedName>
        <fullName evidence="2">Uncharacterized protein</fullName>
    </submittedName>
</protein>
<keyword evidence="3" id="KW-1185">Reference proteome</keyword>
<evidence type="ECO:0000313" key="2">
    <source>
        <dbReference type="EMBL" id="KAJ8309828.1"/>
    </source>
</evidence>
<gene>
    <name evidence="2" type="ORF">KUTeg_011693</name>
</gene>
<proteinExistence type="predicted"/>
<keyword evidence="1" id="KW-0472">Membrane</keyword>
<keyword evidence="1" id="KW-0812">Transmembrane</keyword>
<reference evidence="2 3" key="1">
    <citation type="submission" date="2022-12" db="EMBL/GenBank/DDBJ databases">
        <title>Chromosome-level genome of Tegillarca granosa.</title>
        <authorList>
            <person name="Kim J."/>
        </authorList>
    </citation>
    <scope>NUCLEOTIDE SEQUENCE [LARGE SCALE GENOMIC DNA]</scope>
    <source>
        <strain evidence="2">Teg-2019</strain>
        <tissue evidence="2">Adductor muscle</tissue>
    </source>
</reference>
<accession>A0ABQ9EXF0</accession>
<comment type="caution">
    <text evidence="2">The sequence shown here is derived from an EMBL/GenBank/DDBJ whole genome shotgun (WGS) entry which is preliminary data.</text>
</comment>
<feature type="transmembrane region" description="Helical" evidence="1">
    <location>
        <begin position="309"/>
        <end position="339"/>
    </location>
</feature>
<organism evidence="2 3">
    <name type="scientific">Tegillarca granosa</name>
    <name type="common">Malaysian cockle</name>
    <name type="synonym">Anadara granosa</name>
    <dbReference type="NCBI Taxonomy" id="220873"/>
    <lineage>
        <taxon>Eukaryota</taxon>
        <taxon>Metazoa</taxon>
        <taxon>Spiralia</taxon>
        <taxon>Lophotrochozoa</taxon>
        <taxon>Mollusca</taxon>
        <taxon>Bivalvia</taxon>
        <taxon>Autobranchia</taxon>
        <taxon>Pteriomorphia</taxon>
        <taxon>Arcoida</taxon>
        <taxon>Arcoidea</taxon>
        <taxon>Arcidae</taxon>
        <taxon>Tegillarca</taxon>
    </lineage>
</organism>
<evidence type="ECO:0000313" key="3">
    <source>
        <dbReference type="Proteomes" id="UP001217089"/>
    </source>
</evidence>
<name>A0ABQ9EXF0_TEGGR</name>
<sequence>MTMDFKFVPLYTGIGCFHYTSVAADKSTQVTDNLMDVEMCLEACSSQAASTHFMIEIRIAIYELLFLWLNAISRPATRRIAMFIRSKRLCLKRERIRLSSVPRWQQPDGVSCRCFLQVFPAGNGSFLYISGVSCRCFLQVFPANGSLISLPLLPYRCIRLAMTSATWEVKSIAVTLYYPDKYTNAPYFVIEGVYGLMLSTTESTTETTSPSSEAQSTTIVNEMSTAAVIITVQVSTAKPSTAPVPNNSQITCLCDCDIFPNLIDWDSLSPEEKERMMKFLIEDLRVNKENLSSTIRRKSSASDKRKSSAAIGCIGIVVLSIVLGLLVMPDVFYFLHYLLKTITQKFTKKT</sequence>
<keyword evidence="1" id="KW-1133">Transmembrane helix</keyword>